<evidence type="ECO:0000313" key="2">
    <source>
        <dbReference type="Proteomes" id="UP000093080"/>
    </source>
</evidence>
<proteinExistence type="predicted"/>
<reference evidence="1 2" key="1">
    <citation type="submission" date="2016-06" db="EMBL/GenBank/DDBJ databases">
        <title>Respiratory ammonification of nitrate coupled to the oxidation of elemental sulfur in deep-sea autotrophic thermophilic bacteria.</title>
        <authorList>
            <person name="Slobodkina G.B."/>
            <person name="Mardanov A.V."/>
            <person name="Ravin N.V."/>
            <person name="Frolova A.A."/>
            <person name="Viryasiv M.B."/>
            <person name="Chernyh N.A."/>
            <person name="Bonch-Osmolovskaya E.A."/>
            <person name="Slobodkin A.I."/>
        </authorList>
    </citation>
    <scope>NUCLEOTIDE SEQUENCE [LARGE SCALE GENOMIC DNA]</scope>
    <source>
        <strain evidence="1 2">S69</strain>
    </source>
</reference>
<name>A0A1B9F9C7_9BACT</name>
<comment type="caution">
    <text evidence="1">The sequence shown here is derived from an EMBL/GenBank/DDBJ whole genome shotgun (WGS) entry which is preliminary data.</text>
</comment>
<accession>A0A1B9F9C7</accession>
<organism evidence="1 2">
    <name type="scientific">Dissulfuribacter thermophilus</name>
    <dbReference type="NCBI Taxonomy" id="1156395"/>
    <lineage>
        <taxon>Bacteria</taxon>
        <taxon>Pseudomonadati</taxon>
        <taxon>Thermodesulfobacteriota</taxon>
        <taxon>Dissulfuribacteria</taxon>
        <taxon>Dissulfuribacterales</taxon>
        <taxon>Dissulfuribacteraceae</taxon>
        <taxon>Dissulfuribacter</taxon>
    </lineage>
</organism>
<sequence length="39" mass="4628">MVCKECGLTFSKNDYYEEIELAKERLIRKFDVNINSART</sequence>
<dbReference type="Proteomes" id="UP000093080">
    <property type="component" value="Unassembled WGS sequence"/>
</dbReference>
<evidence type="ECO:0000313" key="1">
    <source>
        <dbReference type="EMBL" id="OCC16502.1"/>
    </source>
</evidence>
<gene>
    <name evidence="1" type="ORF">DBT_0319</name>
</gene>
<keyword evidence="2" id="KW-1185">Reference proteome</keyword>
<protein>
    <submittedName>
        <fullName evidence="1">Uncharacterized protein</fullName>
    </submittedName>
</protein>
<dbReference type="EMBL" id="MAGO01000001">
    <property type="protein sequence ID" value="OCC16502.1"/>
    <property type="molecule type" value="Genomic_DNA"/>
</dbReference>
<dbReference type="AlphaFoldDB" id="A0A1B9F9C7"/>